<dbReference type="InterPro" id="IPR036902">
    <property type="entry name" value="Ta1353-like_sf"/>
</dbReference>
<dbReference type="GeneID" id="93053573"/>
<protein>
    <recommendedName>
        <fullName evidence="5">Adenosine monophosphate-protein transferase</fullName>
    </recommendedName>
</protein>
<dbReference type="InterPro" id="IPR007153">
    <property type="entry name" value="Adenosine_kinase"/>
</dbReference>
<sequence>MLQLHTVAVDKPETVNFILGQTHFIKSVEDLHEALVGTVPGIRFGLAFCEASGKRLVRRSGTDPELVELACRNAAKIGAGHAFIVFLGDGFYPVNVLNAIKAVPEVCRIYCATANPTEVIVAETGQGRGIVGVVDGFPPLGVENDDDVQWRKELLRTIGYKA</sequence>
<organism evidence="1 4">
    <name type="scientific">Burkholderia stagnalis</name>
    <dbReference type="NCBI Taxonomy" id="1503054"/>
    <lineage>
        <taxon>Bacteria</taxon>
        <taxon>Pseudomonadati</taxon>
        <taxon>Pseudomonadota</taxon>
        <taxon>Betaproteobacteria</taxon>
        <taxon>Burkholderiales</taxon>
        <taxon>Burkholderiaceae</taxon>
        <taxon>Burkholderia</taxon>
        <taxon>Burkholderia cepacia complex</taxon>
    </lineage>
</organism>
<gene>
    <name evidence="2" type="ORF">DF017_18810</name>
    <name evidence="1" type="ORF">F7R25_00130</name>
</gene>
<evidence type="ECO:0000313" key="2">
    <source>
        <dbReference type="EMBL" id="RQY90411.1"/>
    </source>
</evidence>
<comment type="caution">
    <text evidence="1">The sequence shown here is derived from an EMBL/GenBank/DDBJ whole genome shotgun (WGS) entry which is preliminary data.</text>
</comment>
<evidence type="ECO:0000313" key="1">
    <source>
        <dbReference type="EMBL" id="KAB0641487.1"/>
    </source>
</evidence>
<evidence type="ECO:0008006" key="5">
    <source>
        <dbReference type="Google" id="ProtNLM"/>
    </source>
</evidence>
<dbReference type="EMBL" id="VZOK01000001">
    <property type="protein sequence ID" value="KAB0641487.1"/>
    <property type="molecule type" value="Genomic_DNA"/>
</dbReference>
<dbReference type="EMBL" id="QTPM01000022">
    <property type="protein sequence ID" value="RQY90411.1"/>
    <property type="molecule type" value="Genomic_DNA"/>
</dbReference>
<dbReference type="Proteomes" id="UP000473470">
    <property type="component" value="Unassembled WGS sequence"/>
</dbReference>
<reference evidence="1 4" key="2">
    <citation type="submission" date="2019-09" db="EMBL/GenBank/DDBJ databases">
        <title>Draft genome sequences of 48 bacterial type strains from the CCUG.</title>
        <authorList>
            <person name="Tunovic T."/>
            <person name="Pineiro-Iglesias B."/>
            <person name="Unosson C."/>
            <person name="Inganas E."/>
            <person name="Ohlen M."/>
            <person name="Cardew S."/>
            <person name="Jensie-Markopoulos S."/>
            <person name="Salva-Serra F."/>
            <person name="Jaen-Luchoro D."/>
            <person name="Karlsson R."/>
            <person name="Svensson-Stadler L."/>
            <person name="Chun J."/>
            <person name="Moore E."/>
        </authorList>
    </citation>
    <scope>NUCLEOTIDE SEQUENCE [LARGE SCALE GENOMIC DNA]</scope>
    <source>
        <strain evidence="1 4">CCUG 65686</strain>
    </source>
</reference>
<dbReference type="Gene3D" id="3.40.1520.10">
    <property type="entry name" value="Ta1353-like"/>
    <property type="match status" value="1"/>
</dbReference>
<dbReference type="Proteomes" id="UP000281098">
    <property type="component" value="Unassembled WGS sequence"/>
</dbReference>
<evidence type="ECO:0000313" key="4">
    <source>
        <dbReference type="Proteomes" id="UP000473470"/>
    </source>
</evidence>
<evidence type="ECO:0000313" key="3">
    <source>
        <dbReference type="Proteomes" id="UP000281098"/>
    </source>
</evidence>
<keyword evidence="3" id="KW-1185">Reference proteome</keyword>
<dbReference type="PANTHER" id="PTHR36155:SF1">
    <property type="entry name" value="BLL5354 PROTEIN"/>
    <property type="match status" value="1"/>
</dbReference>
<reference evidence="2 3" key="1">
    <citation type="submission" date="2018-08" db="EMBL/GenBank/DDBJ databases">
        <title>Comparative analysis of Burkholderia isolates from Puerto Rico.</title>
        <authorList>
            <person name="Hall C."/>
            <person name="Sahl J."/>
            <person name="Wagner D."/>
        </authorList>
    </citation>
    <scope>NUCLEOTIDE SEQUENCE [LARGE SCALE GENOMIC DNA]</scope>
    <source>
        <strain evidence="2 3">Bp8966</strain>
    </source>
</reference>
<proteinExistence type="predicted"/>
<dbReference type="SUPFAM" id="SSF103165">
    <property type="entry name" value="Ta1353-like"/>
    <property type="match status" value="1"/>
</dbReference>
<accession>A0A6L3N5D1</accession>
<dbReference type="PANTHER" id="PTHR36155">
    <property type="entry name" value="BLL5354 PROTEIN"/>
    <property type="match status" value="1"/>
</dbReference>
<dbReference type="RefSeq" id="WP_124489997.1">
    <property type="nucleotide sequence ID" value="NZ_CABVPM010000030.1"/>
</dbReference>
<dbReference type="Pfam" id="PF04008">
    <property type="entry name" value="Adenosine_kin"/>
    <property type="match status" value="1"/>
</dbReference>
<dbReference type="AlphaFoldDB" id="A0A6L3N5D1"/>
<name>A0A6L3N5D1_9BURK</name>